<evidence type="ECO:0000313" key="1">
    <source>
        <dbReference type="EMBL" id="SVC70595.1"/>
    </source>
</evidence>
<proteinExistence type="predicted"/>
<reference evidence="1" key="1">
    <citation type="submission" date="2018-05" db="EMBL/GenBank/DDBJ databases">
        <authorList>
            <person name="Lanie J.A."/>
            <person name="Ng W.-L."/>
            <person name="Kazmierczak K.M."/>
            <person name="Andrzejewski T.M."/>
            <person name="Davidsen T.M."/>
            <person name="Wayne K.J."/>
            <person name="Tettelin H."/>
            <person name="Glass J.I."/>
            <person name="Rusch D."/>
            <person name="Podicherti R."/>
            <person name="Tsui H.-C.T."/>
            <person name="Winkler M.E."/>
        </authorList>
    </citation>
    <scope>NUCLEOTIDE SEQUENCE</scope>
</reference>
<dbReference type="AlphaFoldDB" id="A0A382PDB4"/>
<accession>A0A382PDB4</accession>
<dbReference type="EMBL" id="UINC01106143">
    <property type="protein sequence ID" value="SVC70595.1"/>
    <property type="molecule type" value="Genomic_DNA"/>
</dbReference>
<protein>
    <submittedName>
        <fullName evidence="1">Uncharacterized protein</fullName>
    </submittedName>
</protein>
<gene>
    <name evidence="1" type="ORF">METZ01_LOCUS323449</name>
</gene>
<sequence length="56" mass="6096">MIVTECNSFCGGGENRTPVRINRSVSVYMFRLCSRSCPMIVNSHSLNGPAYSPKGA</sequence>
<name>A0A382PDB4_9ZZZZ</name>
<organism evidence="1">
    <name type="scientific">marine metagenome</name>
    <dbReference type="NCBI Taxonomy" id="408172"/>
    <lineage>
        <taxon>unclassified sequences</taxon>
        <taxon>metagenomes</taxon>
        <taxon>ecological metagenomes</taxon>
    </lineage>
</organism>